<evidence type="ECO:0000313" key="3">
    <source>
        <dbReference type="Proteomes" id="UP001296776"/>
    </source>
</evidence>
<keyword evidence="1" id="KW-0732">Signal</keyword>
<comment type="caution">
    <text evidence="2">The sequence shown here is derived from an EMBL/GenBank/DDBJ whole genome shotgun (WGS) entry which is preliminary data.</text>
</comment>
<organism evidence="2 3">
    <name type="scientific">Halochromatium glycolicum</name>
    <dbReference type="NCBI Taxonomy" id="85075"/>
    <lineage>
        <taxon>Bacteria</taxon>
        <taxon>Pseudomonadati</taxon>
        <taxon>Pseudomonadota</taxon>
        <taxon>Gammaproteobacteria</taxon>
        <taxon>Chromatiales</taxon>
        <taxon>Chromatiaceae</taxon>
        <taxon>Halochromatium</taxon>
    </lineage>
</organism>
<protein>
    <recommendedName>
        <fullName evidence="4">PEP-CTERM protein-sorting domain-containing protein</fullName>
    </recommendedName>
</protein>
<dbReference type="EMBL" id="NRSJ01000004">
    <property type="protein sequence ID" value="MBK1703612.1"/>
    <property type="molecule type" value="Genomic_DNA"/>
</dbReference>
<proteinExistence type="predicted"/>
<evidence type="ECO:0000256" key="1">
    <source>
        <dbReference type="SAM" id="SignalP"/>
    </source>
</evidence>
<reference evidence="2" key="2">
    <citation type="journal article" date="2020" name="Microorganisms">
        <title>Osmotic Adaptation and Compatible Solute Biosynthesis of Phototrophic Bacteria as Revealed from Genome Analyses.</title>
        <authorList>
            <person name="Imhoff J.F."/>
            <person name="Rahn T."/>
            <person name="Kunzel S."/>
            <person name="Keller A."/>
            <person name="Neulinger S.C."/>
        </authorList>
    </citation>
    <scope>NUCLEOTIDE SEQUENCE</scope>
    <source>
        <strain evidence="2">DSM 11080</strain>
    </source>
</reference>
<dbReference type="Proteomes" id="UP001296776">
    <property type="component" value="Unassembled WGS sequence"/>
</dbReference>
<dbReference type="RefSeq" id="WP_200344721.1">
    <property type="nucleotide sequence ID" value="NZ_NRSJ01000004.1"/>
</dbReference>
<accession>A0AAJ0X9E0</accession>
<evidence type="ECO:0000313" key="2">
    <source>
        <dbReference type="EMBL" id="MBK1703612.1"/>
    </source>
</evidence>
<keyword evidence="3" id="KW-1185">Reference proteome</keyword>
<sequence>MTRAFTIIRSALAGLVVAMTSLGAAQAAPIAVTFDGTDYTIGTLTGVYNDTPTASLLQSQPWWDNTTLAQGLAAALGNQLGVPNFGSWGPLFAYSLPVPNAALTSWYFSPSGPGVNTVTVFPGSEFVFAVDETPAAVPLPPTAALLLGGLGVVGVMKRRARKAA</sequence>
<reference evidence="2" key="1">
    <citation type="submission" date="2017-08" db="EMBL/GenBank/DDBJ databases">
        <authorList>
            <person name="Imhoff J.F."/>
            <person name="Rahn T."/>
            <person name="Kuenzel S."/>
            <person name="Neulinger S.C."/>
        </authorList>
    </citation>
    <scope>NUCLEOTIDE SEQUENCE</scope>
    <source>
        <strain evidence="2">DSM 11080</strain>
    </source>
</reference>
<feature type="signal peptide" evidence="1">
    <location>
        <begin position="1"/>
        <end position="27"/>
    </location>
</feature>
<dbReference type="AlphaFoldDB" id="A0AAJ0X9E0"/>
<evidence type="ECO:0008006" key="4">
    <source>
        <dbReference type="Google" id="ProtNLM"/>
    </source>
</evidence>
<feature type="chain" id="PRO_5042518785" description="PEP-CTERM protein-sorting domain-containing protein" evidence="1">
    <location>
        <begin position="28"/>
        <end position="164"/>
    </location>
</feature>
<gene>
    <name evidence="2" type="ORF">CKO40_03350</name>
</gene>
<name>A0AAJ0X9E0_9GAMM</name>